<evidence type="ECO:0000313" key="2">
    <source>
        <dbReference type="Proteomes" id="UP000694861"/>
    </source>
</evidence>
<dbReference type="Proteomes" id="UP000694861">
    <property type="component" value="Linkage group LG1"/>
</dbReference>
<name>A0ABM0NYY8_PRUMU</name>
<keyword evidence="2" id="KW-1185">Reference proteome</keyword>
<proteinExistence type="predicted"/>
<reference evidence="2" key="1">
    <citation type="journal article" date="2012" name="Nat. Commun.">
        <title>The genome of Prunus mume.</title>
        <authorList>
            <person name="Zhang Q."/>
            <person name="Chen W."/>
            <person name="Sun L."/>
            <person name="Zhao F."/>
            <person name="Huang B."/>
            <person name="Yang W."/>
            <person name="Tao Y."/>
            <person name="Wang J."/>
            <person name="Yuan Z."/>
            <person name="Fan G."/>
            <person name="Xing Z."/>
            <person name="Han C."/>
            <person name="Pan H."/>
            <person name="Zhong X."/>
            <person name="Shi W."/>
            <person name="Liang X."/>
            <person name="Du D."/>
            <person name="Sun F."/>
            <person name="Xu Z."/>
            <person name="Hao R."/>
            <person name="Lv T."/>
            <person name="Lv Y."/>
            <person name="Zheng Z."/>
            <person name="Sun M."/>
            <person name="Luo L."/>
            <person name="Cai M."/>
            <person name="Gao Y."/>
            <person name="Wang J."/>
            <person name="Yin Y."/>
            <person name="Xu X."/>
            <person name="Cheng T."/>
            <person name="Wang J."/>
        </authorList>
    </citation>
    <scope>NUCLEOTIDE SEQUENCE [LARGE SCALE GENOMIC DNA]</scope>
</reference>
<accession>A0ABM0NYY8</accession>
<protein>
    <submittedName>
        <fullName evidence="3">Clumping factor B-like</fullName>
    </submittedName>
</protein>
<sequence length="142" mass="15516">MASASAASAFPQQGNLVPPARRSLPQSLRRTQPVPPRLPHRLLLSFSTNHSRVECPDGSAPTDADFGPEFNPESGSFFDDPDPDPDYDDDDDLDSDSDNDLDPHSDDDSDPDPEFVFDSDPDPDFDSDFDPDSGSDPDLNSY</sequence>
<dbReference type="RefSeq" id="XP_008231922.1">
    <property type="nucleotide sequence ID" value="XM_008233700.1"/>
</dbReference>
<evidence type="ECO:0000313" key="3">
    <source>
        <dbReference type="RefSeq" id="XP_008231922.1"/>
    </source>
</evidence>
<feature type="region of interest" description="Disordered" evidence="1">
    <location>
        <begin position="1"/>
        <end position="142"/>
    </location>
</feature>
<evidence type="ECO:0000256" key="1">
    <source>
        <dbReference type="SAM" id="MobiDB-lite"/>
    </source>
</evidence>
<dbReference type="GeneID" id="103331081"/>
<gene>
    <name evidence="3" type="primary">LOC103331081</name>
</gene>
<feature type="compositionally biased region" description="Acidic residues" evidence="1">
    <location>
        <begin position="107"/>
        <end position="135"/>
    </location>
</feature>
<organism evidence="2 3">
    <name type="scientific">Prunus mume</name>
    <name type="common">Japanese apricot</name>
    <name type="synonym">Armeniaca mume</name>
    <dbReference type="NCBI Taxonomy" id="102107"/>
    <lineage>
        <taxon>Eukaryota</taxon>
        <taxon>Viridiplantae</taxon>
        <taxon>Streptophyta</taxon>
        <taxon>Embryophyta</taxon>
        <taxon>Tracheophyta</taxon>
        <taxon>Spermatophyta</taxon>
        <taxon>Magnoliopsida</taxon>
        <taxon>eudicotyledons</taxon>
        <taxon>Gunneridae</taxon>
        <taxon>Pentapetalae</taxon>
        <taxon>rosids</taxon>
        <taxon>fabids</taxon>
        <taxon>Rosales</taxon>
        <taxon>Rosaceae</taxon>
        <taxon>Amygdaloideae</taxon>
        <taxon>Amygdaleae</taxon>
        <taxon>Prunus</taxon>
    </lineage>
</organism>
<feature type="compositionally biased region" description="Acidic residues" evidence="1">
    <location>
        <begin position="79"/>
        <end position="100"/>
    </location>
</feature>
<reference evidence="3" key="2">
    <citation type="submission" date="2025-08" db="UniProtKB">
        <authorList>
            <consortium name="RefSeq"/>
        </authorList>
    </citation>
    <scope>IDENTIFICATION</scope>
</reference>